<comment type="subcellular location">
    <subcellularLocation>
        <location evidence="1">Nucleus</location>
    </subcellularLocation>
</comment>
<evidence type="ECO:0000256" key="5">
    <source>
        <dbReference type="ARBA" id="ARBA00023242"/>
    </source>
</evidence>
<dbReference type="Gene3D" id="2.20.25.80">
    <property type="entry name" value="WRKY domain"/>
    <property type="match status" value="1"/>
</dbReference>
<dbReference type="AlphaFoldDB" id="A0A2K3JNZ8"/>
<reference evidence="8 9" key="2">
    <citation type="journal article" date="2017" name="Front. Plant Sci.">
        <title>Gene Classification and Mining of Molecular Markers Useful in Red Clover (Trifolium pratense) Breeding.</title>
        <authorList>
            <person name="Istvanek J."/>
            <person name="Dluhosova J."/>
            <person name="Dluhos P."/>
            <person name="Patkova L."/>
            <person name="Nedelnik J."/>
            <person name="Repkova J."/>
        </authorList>
    </citation>
    <scope>NUCLEOTIDE SEQUENCE [LARGE SCALE GENOMIC DNA]</scope>
    <source>
        <strain evidence="9">cv. Tatra</strain>
        <tissue evidence="8">Young leaves</tissue>
    </source>
</reference>
<name>A0A2K3JNZ8_TRIPR</name>
<evidence type="ECO:0000256" key="6">
    <source>
        <dbReference type="SAM" id="MobiDB-lite"/>
    </source>
</evidence>
<evidence type="ECO:0000259" key="7">
    <source>
        <dbReference type="PROSITE" id="PS50811"/>
    </source>
</evidence>
<dbReference type="PROSITE" id="PS50811">
    <property type="entry name" value="WRKY"/>
    <property type="match status" value="1"/>
</dbReference>
<keyword evidence="4" id="KW-0804">Transcription</keyword>
<dbReference type="PANTHER" id="PTHR32096">
    <property type="entry name" value="WRKY TRANSCRIPTION FACTOR 30-RELATED-RELATED"/>
    <property type="match status" value="1"/>
</dbReference>
<dbReference type="InterPro" id="IPR044810">
    <property type="entry name" value="WRKY_plant"/>
</dbReference>
<dbReference type="GO" id="GO:0000976">
    <property type="term" value="F:transcription cis-regulatory region binding"/>
    <property type="evidence" value="ECO:0007669"/>
    <property type="project" value="TreeGrafter"/>
</dbReference>
<feature type="domain" description="WRKY" evidence="7">
    <location>
        <begin position="101"/>
        <end position="142"/>
    </location>
</feature>
<organism evidence="8 9">
    <name type="scientific">Trifolium pratense</name>
    <name type="common">Red clover</name>
    <dbReference type="NCBI Taxonomy" id="57577"/>
    <lineage>
        <taxon>Eukaryota</taxon>
        <taxon>Viridiplantae</taxon>
        <taxon>Streptophyta</taxon>
        <taxon>Embryophyta</taxon>
        <taxon>Tracheophyta</taxon>
        <taxon>Spermatophyta</taxon>
        <taxon>Magnoliopsida</taxon>
        <taxon>eudicotyledons</taxon>
        <taxon>Gunneridae</taxon>
        <taxon>Pentapetalae</taxon>
        <taxon>rosids</taxon>
        <taxon>fabids</taxon>
        <taxon>Fabales</taxon>
        <taxon>Fabaceae</taxon>
        <taxon>Papilionoideae</taxon>
        <taxon>50 kb inversion clade</taxon>
        <taxon>NPAAA clade</taxon>
        <taxon>Hologalegina</taxon>
        <taxon>IRL clade</taxon>
        <taxon>Trifolieae</taxon>
        <taxon>Trifolium</taxon>
    </lineage>
</organism>
<dbReference type="SMART" id="SM00774">
    <property type="entry name" value="WRKY"/>
    <property type="match status" value="1"/>
</dbReference>
<evidence type="ECO:0000256" key="3">
    <source>
        <dbReference type="ARBA" id="ARBA00023125"/>
    </source>
</evidence>
<evidence type="ECO:0000313" key="8">
    <source>
        <dbReference type="EMBL" id="PNX55746.1"/>
    </source>
</evidence>
<dbReference type="InterPro" id="IPR036576">
    <property type="entry name" value="WRKY_dom_sf"/>
</dbReference>
<dbReference type="GO" id="GO:0003700">
    <property type="term" value="F:DNA-binding transcription factor activity"/>
    <property type="evidence" value="ECO:0007669"/>
    <property type="project" value="InterPro"/>
</dbReference>
<reference evidence="8 9" key="1">
    <citation type="journal article" date="2014" name="Am. J. Bot.">
        <title>Genome assembly and annotation for red clover (Trifolium pratense; Fabaceae).</title>
        <authorList>
            <person name="Istvanek J."/>
            <person name="Jaros M."/>
            <person name="Krenek A."/>
            <person name="Repkova J."/>
        </authorList>
    </citation>
    <scope>NUCLEOTIDE SEQUENCE [LARGE SCALE GENOMIC DNA]</scope>
    <source>
        <strain evidence="9">cv. Tatra</strain>
        <tissue evidence="8">Young leaves</tissue>
    </source>
</reference>
<sequence>LRPTAQPEAASSSVSVQQQNDNVRWKEPCLARLNCNIDSLFNSLGIKFGLGMYNRDELGILLFWLTERFSPICEVAFNLAHNWLHELQMGLVVFELIRRGSYYRCSHMNLDACQAKKKVQQLGDNPNVFEVTYNGAHSCRMSLTIPSLFLPARRISKDMTQTTMPASTSYSEWLSSGTPGEQQTCIT</sequence>
<evidence type="ECO:0000256" key="2">
    <source>
        <dbReference type="ARBA" id="ARBA00023015"/>
    </source>
</evidence>
<comment type="caution">
    <text evidence="8">The sequence shown here is derived from an EMBL/GenBank/DDBJ whole genome shotgun (WGS) entry which is preliminary data.</text>
</comment>
<proteinExistence type="predicted"/>
<dbReference type="SUPFAM" id="SSF118290">
    <property type="entry name" value="WRKY DNA-binding domain"/>
    <property type="match status" value="1"/>
</dbReference>
<accession>A0A2K3JNZ8</accession>
<evidence type="ECO:0000313" key="9">
    <source>
        <dbReference type="Proteomes" id="UP000236291"/>
    </source>
</evidence>
<dbReference type="Pfam" id="PF03106">
    <property type="entry name" value="WRKY"/>
    <property type="match status" value="1"/>
</dbReference>
<keyword evidence="3" id="KW-0238">DNA-binding</keyword>
<dbReference type="InterPro" id="IPR003657">
    <property type="entry name" value="WRKY_dom"/>
</dbReference>
<protein>
    <submittedName>
        <fullName evidence="8">WRKY transcription factor 55-like protein</fullName>
    </submittedName>
</protein>
<keyword evidence="2" id="KW-0805">Transcription regulation</keyword>
<gene>
    <name evidence="8" type="ORF">L195_g049376</name>
</gene>
<feature type="non-terminal residue" evidence="8">
    <location>
        <position position="1"/>
    </location>
</feature>
<keyword evidence="5" id="KW-0539">Nucleus</keyword>
<feature type="region of interest" description="Disordered" evidence="6">
    <location>
        <begin position="167"/>
        <end position="187"/>
    </location>
</feature>
<dbReference type="STRING" id="57577.A0A2K3JNZ8"/>
<dbReference type="GO" id="GO:0005634">
    <property type="term" value="C:nucleus"/>
    <property type="evidence" value="ECO:0007669"/>
    <property type="project" value="UniProtKB-SubCell"/>
</dbReference>
<evidence type="ECO:0000256" key="4">
    <source>
        <dbReference type="ARBA" id="ARBA00023163"/>
    </source>
</evidence>
<dbReference type="Proteomes" id="UP000236291">
    <property type="component" value="Unassembled WGS sequence"/>
</dbReference>
<dbReference type="EMBL" id="ASHM01072636">
    <property type="protein sequence ID" value="PNX55746.1"/>
    <property type="molecule type" value="Genomic_DNA"/>
</dbReference>
<dbReference type="PANTHER" id="PTHR32096:SF146">
    <property type="entry name" value="WRKY TRANSCRIPTION FACTOR 19-RELATED"/>
    <property type="match status" value="1"/>
</dbReference>
<evidence type="ECO:0000256" key="1">
    <source>
        <dbReference type="ARBA" id="ARBA00004123"/>
    </source>
</evidence>